<sequence>METTNDPEHPEELTLAALLTIIDHCPIPQLLGFRPPECTKVNRAYLNSLKSPMTSILVPSSKLPNLKHFEWGAYNLRRGDHCPYLPDKYLINLVIKVPTLSQDPTKSPRSTSSGIHLSQLNYLSQLDFAKRKKVKAKNYETPSASLPYMFYLHLPIYASTTPVIHHLLTFENVRI</sequence>
<reference evidence="1" key="1">
    <citation type="submission" date="2013-11" db="EMBL/GenBank/DDBJ databases">
        <title>Genome sequence of the fusiform rust pathogen reveals effectors for host alternation and coevolution with pine.</title>
        <authorList>
            <consortium name="DOE Joint Genome Institute"/>
            <person name="Smith K."/>
            <person name="Pendleton A."/>
            <person name="Kubisiak T."/>
            <person name="Anderson C."/>
            <person name="Salamov A."/>
            <person name="Aerts A."/>
            <person name="Riley R."/>
            <person name="Clum A."/>
            <person name="Lindquist E."/>
            <person name="Ence D."/>
            <person name="Campbell M."/>
            <person name="Kronenberg Z."/>
            <person name="Feau N."/>
            <person name="Dhillon B."/>
            <person name="Hamelin R."/>
            <person name="Burleigh J."/>
            <person name="Smith J."/>
            <person name="Yandell M."/>
            <person name="Nelson C."/>
            <person name="Grigoriev I."/>
            <person name="Davis J."/>
        </authorList>
    </citation>
    <scope>NUCLEOTIDE SEQUENCE</scope>
    <source>
        <strain evidence="1">G11</strain>
    </source>
</reference>
<proteinExistence type="predicted"/>
<gene>
    <name evidence="1" type="ORF">CROQUDRAFT_95494</name>
</gene>
<organism evidence="1 2">
    <name type="scientific">Cronartium quercuum f. sp. fusiforme G11</name>
    <dbReference type="NCBI Taxonomy" id="708437"/>
    <lineage>
        <taxon>Eukaryota</taxon>
        <taxon>Fungi</taxon>
        <taxon>Dikarya</taxon>
        <taxon>Basidiomycota</taxon>
        <taxon>Pucciniomycotina</taxon>
        <taxon>Pucciniomycetes</taxon>
        <taxon>Pucciniales</taxon>
        <taxon>Coleosporiaceae</taxon>
        <taxon>Cronartium</taxon>
    </lineage>
</organism>
<dbReference type="Proteomes" id="UP000886653">
    <property type="component" value="Unassembled WGS sequence"/>
</dbReference>
<dbReference type="EMBL" id="MU167303">
    <property type="protein sequence ID" value="KAG0144076.1"/>
    <property type="molecule type" value="Genomic_DNA"/>
</dbReference>
<evidence type="ECO:0000313" key="1">
    <source>
        <dbReference type="EMBL" id="KAG0144076.1"/>
    </source>
</evidence>
<protein>
    <submittedName>
        <fullName evidence="1">Uncharacterized protein</fullName>
    </submittedName>
</protein>
<accession>A0A9P6NI80</accession>
<keyword evidence="2" id="KW-1185">Reference proteome</keyword>
<evidence type="ECO:0000313" key="2">
    <source>
        <dbReference type="Proteomes" id="UP000886653"/>
    </source>
</evidence>
<dbReference type="AlphaFoldDB" id="A0A9P6NI80"/>
<comment type="caution">
    <text evidence="1">The sequence shown here is derived from an EMBL/GenBank/DDBJ whole genome shotgun (WGS) entry which is preliminary data.</text>
</comment>
<name>A0A9P6NI80_9BASI</name>